<dbReference type="AlphaFoldDB" id="G2KWV9"/>
<dbReference type="Proteomes" id="UP000001285">
    <property type="component" value="Plasmid pLS1"/>
</dbReference>
<organism evidence="8 9">
    <name type="scientific">Fructilactobacillus sanfranciscensis (strain TMW 1.1304)</name>
    <name type="common">Lactobacillus sanfranciscensis</name>
    <dbReference type="NCBI Taxonomy" id="714313"/>
    <lineage>
        <taxon>Bacteria</taxon>
        <taxon>Bacillati</taxon>
        <taxon>Bacillota</taxon>
        <taxon>Bacilli</taxon>
        <taxon>Lactobacillales</taxon>
        <taxon>Lactobacillaceae</taxon>
        <taxon>Fructilactobacillus</taxon>
    </lineage>
</organism>
<evidence type="ECO:0000256" key="6">
    <source>
        <dbReference type="PROSITE-ProRule" id="PRU10137"/>
    </source>
</evidence>
<evidence type="ECO:0000256" key="3">
    <source>
        <dbReference type="ARBA" id="ARBA00023125"/>
    </source>
</evidence>
<dbReference type="SMART" id="SM00857">
    <property type="entry name" value="Resolvase"/>
    <property type="match status" value="1"/>
</dbReference>
<dbReference type="InterPro" id="IPR006120">
    <property type="entry name" value="Resolvase_HTH_dom"/>
</dbReference>
<evidence type="ECO:0000256" key="1">
    <source>
        <dbReference type="ARBA" id="ARBA00009913"/>
    </source>
</evidence>
<evidence type="ECO:0000313" key="8">
    <source>
        <dbReference type="EMBL" id="AEN99756.1"/>
    </source>
</evidence>
<dbReference type="KEGG" id="lsn:LSA_2p00590"/>
<feature type="domain" description="Resolvase/invertase-type recombinase catalytic" evidence="7">
    <location>
        <begin position="25"/>
        <end position="165"/>
    </location>
</feature>
<dbReference type="PROSITE" id="PS51736">
    <property type="entry name" value="RECOMBINASES_3"/>
    <property type="match status" value="1"/>
</dbReference>
<dbReference type="Pfam" id="PF00239">
    <property type="entry name" value="Resolvase"/>
    <property type="match status" value="1"/>
</dbReference>
<dbReference type="Pfam" id="PF02796">
    <property type="entry name" value="HTH_7"/>
    <property type="match status" value="1"/>
</dbReference>
<dbReference type="GO" id="GO:0003677">
    <property type="term" value="F:DNA binding"/>
    <property type="evidence" value="ECO:0007669"/>
    <property type="project" value="UniProtKB-KW"/>
</dbReference>
<evidence type="ECO:0000313" key="9">
    <source>
        <dbReference type="Proteomes" id="UP000001285"/>
    </source>
</evidence>
<evidence type="ECO:0000256" key="2">
    <source>
        <dbReference type="ARBA" id="ARBA00022908"/>
    </source>
</evidence>
<keyword evidence="3" id="KW-0238">DNA-binding</keyword>
<dbReference type="EMBL" id="CP002462">
    <property type="protein sequence ID" value="AEN99756.1"/>
    <property type="molecule type" value="Genomic_DNA"/>
</dbReference>
<reference evidence="8 9" key="1">
    <citation type="journal article" date="2011" name="Microb. Cell Fact.">
        <title>Genomic analysis reveals Lactobacillus sanfranciscensis as stable element in traditional sourdoughs.</title>
        <authorList>
            <person name="Vogel R.F."/>
            <person name="Pavlovic M."/>
            <person name="Ehrmann M.A."/>
            <person name="Wiezer A."/>
            <person name="Liesegang H."/>
            <person name="Offschanka S."/>
            <person name="Voget S."/>
            <person name="Angelov A."/>
            <person name="Bocker G."/>
            <person name="Liebl W."/>
        </authorList>
    </citation>
    <scope>NUCLEOTIDE SEQUENCE [LARGE SCALE GENOMIC DNA]</scope>
    <source>
        <strain evidence="9">TMW 1.1304</strain>
    </source>
</reference>
<name>G2KWV9_FRUST</name>
<keyword evidence="9" id="KW-1185">Reference proteome</keyword>
<dbReference type="InterPro" id="IPR006118">
    <property type="entry name" value="Recombinase_CS"/>
</dbReference>
<comment type="similarity">
    <text evidence="1">Belongs to the site-specific recombinase resolvase family.</text>
</comment>
<dbReference type="GO" id="GO:0015074">
    <property type="term" value="P:DNA integration"/>
    <property type="evidence" value="ECO:0007669"/>
    <property type="project" value="UniProtKB-KW"/>
</dbReference>
<dbReference type="InterPro" id="IPR006119">
    <property type="entry name" value="Resolv_N"/>
</dbReference>
<evidence type="ECO:0000256" key="4">
    <source>
        <dbReference type="ARBA" id="ARBA00023172"/>
    </source>
</evidence>
<sequence>MEISVFMYDTIELSHKYFKKGVKKLKIGYARVSTTDQNLDRQIFALKKAGVQKIFEEKISGKNMERPKLKKMLEYIHDDDVVTVISLDRLGRNSRDLTDVIDKIRRRGAVLDVLDLPTFAGVEDGNLRALLTNLVLEIYKYTAEEERQKILKRQSQGIKIAKTKGIYKGRKKEYAPNGSKRFIYNGVLNGIKNGKSIAQISRETGIGRTQVYRIRDYAKSINEL</sequence>
<dbReference type="HOGENOM" id="CLU_010686_8_3_9"/>
<dbReference type="Gene3D" id="1.10.10.60">
    <property type="entry name" value="Homeodomain-like"/>
    <property type="match status" value="1"/>
</dbReference>
<dbReference type="CDD" id="cd03768">
    <property type="entry name" value="SR_ResInv"/>
    <property type="match status" value="1"/>
</dbReference>
<gene>
    <name evidence="8" type="primary">bin3</name>
    <name evidence="8" type="ordered locus">LSA_2p00590</name>
</gene>
<dbReference type="PANTHER" id="PTHR30461:SF26">
    <property type="entry name" value="RESOLVASE HOMOLOG YNEB"/>
    <property type="match status" value="1"/>
</dbReference>
<keyword evidence="8" id="KW-0614">Plasmid</keyword>
<geneLocation type="plasmid" evidence="8 9">
    <name>pLS1</name>
</geneLocation>
<evidence type="ECO:0000259" key="7">
    <source>
        <dbReference type="PROSITE" id="PS51736"/>
    </source>
</evidence>
<dbReference type="InterPro" id="IPR036162">
    <property type="entry name" value="Resolvase-like_N_sf"/>
</dbReference>
<dbReference type="SUPFAM" id="SSF53041">
    <property type="entry name" value="Resolvase-like"/>
    <property type="match status" value="1"/>
</dbReference>
<dbReference type="InterPro" id="IPR050639">
    <property type="entry name" value="SSR_resolvase"/>
</dbReference>
<dbReference type="PROSITE" id="PS00397">
    <property type="entry name" value="RECOMBINASES_1"/>
    <property type="match status" value="1"/>
</dbReference>
<keyword evidence="2" id="KW-0229">DNA integration</keyword>
<evidence type="ECO:0000256" key="5">
    <source>
        <dbReference type="PIRSR" id="PIRSR606118-50"/>
    </source>
</evidence>
<dbReference type="Gene3D" id="3.40.50.1390">
    <property type="entry name" value="Resolvase, N-terminal catalytic domain"/>
    <property type="match status" value="1"/>
</dbReference>
<keyword evidence="4" id="KW-0233">DNA recombination</keyword>
<dbReference type="PANTHER" id="PTHR30461">
    <property type="entry name" value="DNA-INVERTASE FROM LAMBDOID PROPHAGE"/>
    <property type="match status" value="1"/>
</dbReference>
<proteinExistence type="inferred from homology"/>
<protein>
    <submittedName>
        <fullName evidence="8">Putative transposon Tn552 DNA-invertase bin3</fullName>
    </submittedName>
</protein>
<dbReference type="GO" id="GO:0000150">
    <property type="term" value="F:DNA strand exchange activity"/>
    <property type="evidence" value="ECO:0007669"/>
    <property type="project" value="InterPro"/>
</dbReference>
<accession>G2KWV9</accession>
<feature type="active site" description="O-(5'-phospho-DNA)-serine intermediate" evidence="5 6">
    <location>
        <position position="33"/>
    </location>
</feature>
<dbReference type="eggNOG" id="COG1961">
    <property type="taxonomic scope" value="Bacteria"/>
</dbReference>